<protein>
    <submittedName>
        <fullName evidence="1">DUF4290 domain-containing protein</fullName>
    </submittedName>
</protein>
<accession>A0A246EUX2</accession>
<reference evidence="1 2" key="1">
    <citation type="submission" date="2017-11" db="EMBL/GenBank/DDBJ databases">
        <title>Genome sequencing of Prevotella intermedia KCOM 2833.</title>
        <authorList>
            <person name="Kook J.-K."/>
            <person name="Park S.-N."/>
            <person name="Lim Y.K."/>
        </authorList>
    </citation>
    <scope>NUCLEOTIDE SEQUENCE [LARGE SCALE GENOMIC DNA]</scope>
    <source>
        <strain evidence="1 2">KCOM 2833</strain>
    </source>
</reference>
<evidence type="ECO:0000313" key="2">
    <source>
        <dbReference type="Proteomes" id="UP000231201"/>
    </source>
</evidence>
<name>A0A246EUX2_PREIN</name>
<dbReference type="Pfam" id="PF14123">
    <property type="entry name" value="DUF4290"/>
    <property type="match status" value="1"/>
</dbReference>
<comment type="caution">
    <text evidence="1">The sequence shown here is derived from an EMBL/GenBank/DDBJ whole genome shotgun (WGS) entry which is preliminary data.</text>
</comment>
<organism evidence="1 2">
    <name type="scientific">Prevotella intermedia</name>
    <dbReference type="NCBI Taxonomy" id="28131"/>
    <lineage>
        <taxon>Bacteria</taxon>
        <taxon>Pseudomonadati</taxon>
        <taxon>Bacteroidota</taxon>
        <taxon>Bacteroidia</taxon>
        <taxon>Bacteroidales</taxon>
        <taxon>Prevotellaceae</taxon>
        <taxon>Prevotella</taxon>
    </lineage>
</organism>
<dbReference type="InterPro" id="IPR025632">
    <property type="entry name" value="DUF4290"/>
</dbReference>
<proteinExistence type="predicted"/>
<dbReference type="RefSeq" id="WP_045167581.1">
    <property type="nucleotide sequence ID" value="NZ_CP024729.1"/>
</dbReference>
<dbReference type="EMBL" id="PENH01000001">
    <property type="protein sequence ID" value="PJI25362.1"/>
    <property type="molecule type" value="Genomic_DNA"/>
</dbReference>
<sequence>MKIDGLDYNTQREKLLLPEYGREIQNMVSHCLELPTKEERQQCAETIVSIMDRMNPQGRENADHEQKLWDHLAIMADFKLDIDYPYDVSQALKIATKPEPMGYPMSKIPVRHYGKMMFELFEQLKTMEEGDEKEELVRLVANQMKRCLIQWGHGSSDDEKVASDLARFTDGAVQLDLDVFKFDKINPKELQPVRNNKKRR</sequence>
<dbReference type="AlphaFoldDB" id="A0A246EUX2"/>
<evidence type="ECO:0000313" key="1">
    <source>
        <dbReference type="EMBL" id="PJI25362.1"/>
    </source>
</evidence>
<dbReference type="Proteomes" id="UP000231201">
    <property type="component" value="Unassembled WGS sequence"/>
</dbReference>
<gene>
    <name evidence="1" type="ORF">CTM59_04490</name>
</gene>